<evidence type="ECO:0000313" key="1">
    <source>
        <dbReference type="EMBL" id="KKW43061.1"/>
    </source>
</evidence>
<dbReference type="AlphaFoldDB" id="A0A0G1YIL0"/>
<accession>A0A0G1YIL0</accession>
<dbReference type="STRING" id="1619044.UY92_C0001G0075"/>
<proteinExistence type="predicted"/>
<protein>
    <submittedName>
        <fullName evidence="1">Uncharacterized protein</fullName>
    </submittedName>
</protein>
<comment type="caution">
    <text evidence="1">The sequence shown here is derived from an EMBL/GenBank/DDBJ whole genome shotgun (WGS) entry which is preliminary data.</text>
</comment>
<name>A0A0G1YIL0_9BACT</name>
<organism evidence="1 2">
    <name type="scientific">Candidatus Magasanikbacteria bacterium GW2011_GWA2_56_11</name>
    <dbReference type="NCBI Taxonomy" id="1619044"/>
    <lineage>
        <taxon>Bacteria</taxon>
        <taxon>Candidatus Magasanikiibacteriota</taxon>
    </lineage>
</organism>
<sequence>MQKYISEVKEAIGDRPTVLQEVDFPILEEIFKKMLIKCGIAGEGINFLGPERIVADYRYAGYGGSYSPEGNVIKIYDSERAQNLIGFLREEGVEEDDAAVKEFKRLAGISALIHEETHAVARSVCVKAGEGSSKYAPEGRIVRQQLGYQIDQLKDPSQDSDFVEDVDSFFAAFNEAITEMIAREIFYEYLQANGLNSTPGAKFAQKYLEGKHQYNVFIVIAEKMADKIARKTGQSRDAVLQAFKRGMIEGEVITQGESREWFEEIFTKDFFSSLEKLDTYDYDAAANFIDEWFEGELGSGTQ</sequence>
<dbReference type="EMBL" id="LCRX01000001">
    <property type="protein sequence ID" value="KKW43061.1"/>
    <property type="molecule type" value="Genomic_DNA"/>
</dbReference>
<reference evidence="1 2" key="1">
    <citation type="journal article" date="2015" name="Nature">
        <title>rRNA introns, odd ribosomes, and small enigmatic genomes across a large radiation of phyla.</title>
        <authorList>
            <person name="Brown C.T."/>
            <person name="Hug L.A."/>
            <person name="Thomas B.C."/>
            <person name="Sharon I."/>
            <person name="Castelle C.J."/>
            <person name="Singh A."/>
            <person name="Wilkins M.J."/>
            <person name="Williams K.H."/>
            <person name="Banfield J.F."/>
        </authorList>
    </citation>
    <scope>NUCLEOTIDE SEQUENCE [LARGE SCALE GENOMIC DNA]</scope>
</reference>
<dbReference type="Proteomes" id="UP000033870">
    <property type="component" value="Unassembled WGS sequence"/>
</dbReference>
<evidence type="ECO:0000313" key="2">
    <source>
        <dbReference type="Proteomes" id="UP000033870"/>
    </source>
</evidence>
<gene>
    <name evidence="1" type="ORF">UY92_C0001G0075</name>
</gene>